<dbReference type="KEGG" id="sod:Sant_2780"/>
<comment type="function">
    <text evidence="10">Involved in repair of UV radiation-induced DNA damage. Catalyzes the light-dependent monomerization (300-600 nm) of cyclobutyl pyrimidine dimers (in cis-syn configuration), which are formed between adjacent bases on the same DNA strand upon exposure to ultraviolet radiation.</text>
</comment>
<keyword evidence="7 14" id="KW-0157">Chromophore</keyword>
<dbReference type="InterPro" id="IPR002081">
    <property type="entry name" value="Cryptochrome/DNA_photolyase_1"/>
</dbReference>
<evidence type="ECO:0000256" key="10">
    <source>
        <dbReference type="ARBA" id="ARBA00059220"/>
    </source>
</evidence>
<feature type="binding site" evidence="12">
    <location>
        <begin position="278"/>
        <end position="285"/>
    </location>
    <ligand>
        <name>FAD</name>
        <dbReference type="ChEBI" id="CHEBI:57692"/>
    </ligand>
</feature>
<dbReference type="SUPFAM" id="SSF48173">
    <property type="entry name" value="Cryptochrome/photolyase FAD-binding domain"/>
    <property type="match status" value="1"/>
</dbReference>
<dbReference type="PRINTS" id="PR00147">
    <property type="entry name" value="DNAPHOTLYASE"/>
</dbReference>
<evidence type="ECO:0000313" key="17">
    <source>
        <dbReference type="Proteomes" id="UP000019028"/>
    </source>
</evidence>
<sequence>MTTHLVWLRNDLRMHDNSALYAACQDPHARVLAVFIATPQQWRDHDMSPRQAEFIRQHLCHLADDLATRGIALHYQQCADFAAQVEWLAAFCQRERVDRLFYNYQYEFNERERDRQLERRIGDDTLCQGFDDGVLLPPGSVHTGNQQMYKVYTPFRSAFLRRLEEHDPACLPAPAPRAGAPCGNTGEIAPFDYPTTPPGQDYPAGEAAALSRLRSFCHQHLQDYHRGRDIPALDATSRLSAWLTIGVLSPRQCYQRLRQASPQALTPGKSGAFTWLNELIWRDFYRHLLVAWPALSRHQPFIPWTRHVAWRQDDDLFDAWCAGRTGYPIVDAAMRQLAQTGWMHNRLRMISASFLVKDLLIDWRRGERYFMSQLIDGDLAANNGGWQWAASTGTDAAPYFRIFNPTTQGERFDADGAFIRRWLPALKPVPDDYLHQPHRWPDAQRAGLDYPPPIVDHGKARVRALEAYEAAKARGGARDEPRYERRIDAQYRT</sequence>
<dbReference type="Proteomes" id="UP000019028">
    <property type="component" value="Chromosome"/>
</dbReference>
<dbReference type="PROSITE" id="PS51645">
    <property type="entry name" value="PHR_CRY_ALPHA_BETA"/>
    <property type="match status" value="1"/>
</dbReference>
<keyword evidence="6 12" id="KW-0274">FAD</keyword>
<comment type="catalytic activity">
    <reaction evidence="9">
        <text>cyclobutadipyrimidine (in DNA) = 2 pyrimidine residues (in DNA).</text>
        <dbReference type="EC" id="4.1.99.3"/>
    </reaction>
</comment>
<dbReference type="HOGENOM" id="CLU_010348_2_2_6"/>
<gene>
    <name evidence="16" type="primary">phrB</name>
    <name evidence="16" type="ORF">Sant_2780</name>
</gene>
<reference evidence="16 17" key="1">
    <citation type="journal article" date="2014" name="Genome Biol. Evol.">
        <title>Genome degeneration and adaptation in a nascent stage of symbiosis.</title>
        <authorList>
            <person name="Oakeson K.F."/>
            <person name="Gil R."/>
            <person name="Clayton A.L."/>
            <person name="Dunn D.M."/>
            <person name="von Niederhausern A.C."/>
            <person name="Hamil C."/>
            <person name="Aoyagi A."/>
            <person name="Duval B."/>
            <person name="Baca A."/>
            <person name="Silva F.J."/>
            <person name="Vallier A."/>
            <person name="Jackson D.G."/>
            <person name="Latorre A."/>
            <person name="Weiss R.B."/>
            <person name="Heddi A."/>
            <person name="Moya A."/>
            <person name="Dale C."/>
        </authorList>
    </citation>
    <scope>NUCLEOTIDE SEQUENCE [LARGE SCALE GENOMIC DNA]</scope>
    <source>
        <strain evidence="16 17">HS1</strain>
    </source>
</reference>
<evidence type="ECO:0000256" key="5">
    <source>
        <dbReference type="ARBA" id="ARBA00022630"/>
    </source>
</evidence>
<evidence type="ECO:0000256" key="8">
    <source>
        <dbReference type="ARBA" id="ARBA00031671"/>
    </source>
</evidence>
<dbReference type="GO" id="GO:0003677">
    <property type="term" value="F:DNA binding"/>
    <property type="evidence" value="ECO:0007669"/>
    <property type="project" value="TreeGrafter"/>
</dbReference>
<dbReference type="InterPro" id="IPR005101">
    <property type="entry name" value="Cryptochr/Photolyase_FAD-bd"/>
</dbReference>
<dbReference type="NCBIfam" id="NF007955">
    <property type="entry name" value="PRK10674.1"/>
    <property type="match status" value="1"/>
</dbReference>
<comment type="similarity">
    <text evidence="2">Belongs to the DNA photolyase class-1 family.</text>
</comment>
<dbReference type="OrthoDB" id="9772484at2"/>
<dbReference type="EC" id="4.1.99.3" evidence="3"/>
<dbReference type="InterPro" id="IPR018394">
    <property type="entry name" value="DNA_photolyase_1_CS_C"/>
</dbReference>
<organism evidence="16 17">
    <name type="scientific">Sodalis praecaptivus</name>
    <dbReference type="NCBI Taxonomy" id="1239307"/>
    <lineage>
        <taxon>Bacteria</taxon>
        <taxon>Pseudomonadati</taxon>
        <taxon>Pseudomonadota</taxon>
        <taxon>Gammaproteobacteria</taxon>
        <taxon>Enterobacterales</taxon>
        <taxon>Bruguierivoracaceae</taxon>
        <taxon>Sodalis</taxon>
    </lineage>
</organism>
<dbReference type="EMBL" id="CP006569">
    <property type="protein sequence ID" value="AHF77806.1"/>
    <property type="molecule type" value="Genomic_DNA"/>
</dbReference>
<dbReference type="InterPro" id="IPR036155">
    <property type="entry name" value="Crypto/Photolyase_N_sf"/>
</dbReference>
<dbReference type="InterPro" id="IPR036134">
    <property type="entry name" value="Crypto/Photolyase_FAD-like_sf"/>
</dbReference>
<feature type="binding site" evidence="12">
    <location>
        <begin position="376"/>
        <end position="378"/>
    </location>
    <ligand>
        <name>FAD</name>
        <dbReference type="ChEBI" id="CHEBI:57692"/>
    </ligand>
</feature>
<evidence type="ECO:0000256" key="6">
    <source>
        <dbReference type="ARBA" id="ARBA00022827"/>
    </source>
</evidence>
<comment type="similarity">
    <text evidence="14">Belongs to the DNA photolyase family.</text>
</comment>
<feature type="domain" description="Photolyase/cryptochrome alpha/beta" evidence="15">
    <location>
        <begin position="2"/>
        <end position="135"/>
    </location>
</feature>
<evidence type="ECO:0000256" key="3">
    <source>
        <dbReference type="ARBA" id="ARBA00013149"/>
    </source>
</evidence>
<dbReference type="GO" id="GO:0003904">
    <property type="term" value="F:deoxyribodipyrimidine photo-lyase activity"/>
    <property type="evidence" value="ECO:0007669"/>
    <property type="project" value="UniProtKB-EC"/>
</dbReference>
<keyword evidence="16" id="KW-0456">Lyase</keyword>
<keyword evidence="5 12" id="KW-0285">Flavoprotein</keyword>
<dbReference type="GO" id="GO:0071949">
    <property type="term" value="F:FAD binding"/>
    <property type="evidence" value="ECO:0007669"/>
    <property type="project" value="TreeGrafter"/>
</dbReference>
<dbReference type="PROSITE" id="PS00691">
    <property type="entry name" value="DNA_PHOTOLYASES_1_2"/>
    <property type="match status" value="1"/>
</dbReference>
<dbReference type="Gene3D" id="3.40.50.620">
    <property type="entry name" value="HUPs"/>
    <property type="match status" value="1"/>
</dbReference>
<name>W0HVB7_9GAMM</name>
<dbReference type="PANTHER" id="PTHR11455:SF9">
    <property type="entry name" value="CRYPTOCHROME CIRCADIAN CLOCK 5 ISOFORM X1"/>
    <property type="match status" value="1"/>
</dbReference>
<feature type="binding site" evidence="12">
    <location>
        <position position="275"/>
    </location>
    <ligand>
        <name>FAD</name>
        <dbReference type="ChEBI" id="CHEBI:57692"/>
    </ligand>
</feature>
<evidence type="ECO:0000256" key="9">
    <source>
        <dbReference type="ARBA" id="ARBA00033999"/>
    </source>
</evidence>
<feature type="site" description="Electron transfer via tryptophanyl radical" evidence="13">
    <location>
        <position position="386"/>
    </location>
</feature>
<evidence type="ECO:0000256" key="14">
    <source>
        <dbReference type="RuleBase" id="RU004182"/>
    </source>
</evidence>
<dbReference type="Pfam" id="PF00875">
    <property type="entry name" value="DNA_photolyase"/>
    <property type="match status" value="1"/>
</dbReference>
<evidence type="ECO:0000256" key="4">
    <source>
        <dbReference type="ARBA" id="ARBA00014046"/>
    </source>
</evidence>
<protein>
    <recommendedName>
        <fullName evidence="4">Deoxyribodipyrimidine photo-lyase</fullName>
        <ecNumber evidence="3">4.1.99.3</ecNumber>
    </recommendedName>
    <alternativeName>
        <fullName evidence="8">DNA photolyase</fullName>
    </alternativeName>
    <alternativeName>
        <fullName evidence="11">Photoreactivating enzyme</fullName>
    </alternativeName>
</protein>
<comment type="cofactor">
    <cofactor evidence="1">
        <name>(6R)-5,10-methylene-5,6,7,8-tetrahydrofolate</name>
        <dbReference type="ChEBI" id="CHEBI:15636"/>
    </cofactor>
</comment>
<feature type="site" description="Electron transfer via tryptophanyl radical" evidence="13">
    <location>
        <position position="310"/>
    </location>
</feature>
<dbReference type="AlphaFoldDB" id="W0HVB7"/>
<dbReference type="FunFam" id="1.10.579.10:FF:000003">
    <property type="entry name" value="Deoxyribodipyrimidine photo-lyase"/>
    <property type="match status" value="1"/>
</dbReference>
<dbReference type="RefSeq" id="WP_025422948.1">
    <property type="nucleotide sequence ID" value="NZ_CP006569.1"/>
</dbReference>
<dbReference type="InterPro" id="IPR006050">
    <property type="entry name" value="DNA_photolyase_N"/>
</dbReference>
<dbReference type="SUPFAM" id="SSF52425">
    <property type="entry name" value="Cryptochrome/photolyase, N-terminal domain"/>
    <property type="match status" value="1"/>
</dbReference>
<accession>W0HVB7</accession>
<dbReference type="PROSITE" id="PS00394">
    <property type="entry name" value="DNA_PHOTOLYASES_1_1"/>
    <property type="match status" value="1"/>
</dbReference>
<keyword evidence="17" id="KW-1185">Reference proteome</keyword>
<dbReference type="GO" id="GO:0009416">
    <property type="term" value="P:response to light stimulus"/>
    <property type="evidence" value="ECO:0007669"/>
    <property type="project" value="TreeGrafter"/>
</dbReference>
<feature type="site" description="Electron transfer via tryptophanyl radical" evidence="13">
    <location>
        <position position="363"/>
    </location>
</feature>
<proteinExistence type="inferred from homology"/>
<evidence type="ECO:0000259" key="15">
    <source>
        <dbReference type="PROSITE" id="PS51645"/>
    </source>
</evidence>
<dbReference type="InterPro" id="IPR014729">
    <property type="entry name" value="Rossmann-like_a/b/a_fold"/>
</dbReference>
<feature type="binding site" evidence="12">
    <location>
        <position position="224"/>
    </location>
    <ligand>
        <name>FAD</name>
        <dbReference type="ChEBI" id="CHEBI:57692"/>
    </ligand>
</feature>
<dbReference type="PANTHER" id="PTHR11455">
    <property type="entry name" value="CRYPTOCHROME"/>
    <property type="match status" value="1"/>
</dbReference>
<dbReference type="Pfam" id="PF03441">
    <property type="entry name" value="FAD_binding_7"/>
    <property type="match status" value="1"/>
</dbReference>
<evidence type="ECO:0000256" key="7">
    <source>
        <dbReference type="ARBA" id="ARBA00022991"/>
    </source>
</evidence>
<evidence type="ECO:0000256" key="11">
    <source>
        <dbReference type="ARBA" id="ARBA00083107"/>
    </source>
</evidence>
<evidence type="ECO:0000313" key="16">
    <source>
        <dbReference type="EMBL" id="AHF77806.1"/>
    </source>
</evidence>
<evidence type="ECO:0000256" key="13">
    <source>
        <dbReference type="PIRSR" id="PIRSR602081-2"/>
    </source>
</evidence>
<evidence type="ECO:0000256" key="1">
    <source>
        <dbReference type="ARBA" id="ARBA00001932"/>
    </source>
</evidence>
<dbReference type="Gene3D" id="1.10.579.10">
    <property type="entry name" value="DNA Cyclobutane Dipyrimidine Photolyase, subunit A, domain 3"/>
    <property type="match status" value="1"/>
</dbReference>
<evidence type="ECO:0000256" key="2">
    <source>
        <dbReference type="ARBA" id="ARBA00005862"/>
    </source>
</evidence>
<dbReference type="Gene3D" id="1.25.40.80">
    <property type="match status" value="1"/>
</dbReference>
<evidence type="ECO:0000256" key="12">
    <source>
        <dbReference type="PIRSR" id="PIRSR602081-1"/>
    </source>
</evidence>
<feature type="binding site" evidence="12">
    <location>
        <begin position="236"/>
        <end position="240"/>
    </location>
    <ligand>
        <name>FAD</name>
        <dbReference type="ChEBI" id="CHEBI:57692"/>
    </ligand>
</feature>
<dbReference type="GO" id="GO:0000719">
    <property type="term" value="P:photoreactive repair"/>
    <property type="evidence" value="ECO:0007669"/>
    <property type="project" value="UniProtKB-ARBA"/>
</dbReference>
<comment type="cofactor">
    <cofactor evidence="12">
        <name>FAD</name>
        <dbReference type="ChEBI" id="CHEBI:57692"/>
    </cofactor>
    <text evidence="12">Binds 1 FAD per subunit.</text>
</comment>
<dbReference type="PATRIC" id="fig|1239307.3.peg.3097"/>